<keyword evidence="4" id="KW-0732">Signal</keyword>
<feature type="compositionally biased region" description="Basic and acidic residues" evidence="6">
    <location>
        <begin position="698"/>
        <end position="714"/>
    </location>
</feature>
<dbReference type="PANTHER" id="PTHR30290">
    <property type="entry name" value="PERIPLASMIC BINDING COMPONENT OF ABC TRANSPORTER"/>
    <property type="match status" value="1"/>
</dbReference>
<reference evidence="8" key="2">
    <citation type="submission" date="2020-09" db="EMBL/GenBank/DDBJ databases">
        <authorList>
            <person name="Sun Q."/>
            <person name="Kim S."/>
        </authorList>
    </citation>
    <scope>NUCLEOTIDE SEQUENCE</scope>
    <source>
        <strain evidence="8">KCTC 12988</strain>
    </source>
</reference>
<feature type="region of interest" description="Disordered" evidence="6">
    <location>
        <begin position="698"/>
        <end position="722"/>
    </location>
</feature>
<keyword evidence="3" id="KW-0813">Transport</keyword>
<evidence type="ECO:0000256" key="3">
    <source>
        <dbReference type="ARBA" id="ARBA00022448"/>
    </source>
</evidence>
<dbReference type="InterPro" id="IPR000914">
    <property type="entry name" value="SBP_5_dom"/>
</dbReference>
<dbReference type="RefSeq" id="WP_189572272.1">
    <property type="nucleotide sequence ID" value="NZ_BMXI01000015.1"/>
</dbReference>
<name>A0A918TUZ5_9BACT</name>
<comment type="similarity">
    <text evidence="2">Belongs to the bacterial solute-binding protein 5 family.</text>
</comment>
<dbReference type="GO" id="GO:0015833">
    <property type="term" value="P:peptide transport"/>
    <property type="evidence" value="ECO:0007669"/>
    <property type="project" value="TreeGrafter"/>
</dbReference>
<dbReference type="SUPFAM" id="SSF53850">
    <property type="entry name" value="Periplasmic binding protein-like II"/>
    <property type="match status" value="1"/>
</dbReference>
<dbReference type="Proteomes" id="UP000644507">
    <property type="component" value="Unassembled WGS sequence"/>
</dbReference>
<evidence type="ECO:0000256" key="5">
    <source>
        <dbReference type="SAM" id="Coils"/>
    </source>
</evidence>
<dbReference type="Gene3D" id="3.40.190.10">
    <property type="entry name" value="Periplasmic binding protein-like II"/>
    <property type="match status" value="1"/>
</dbReference>
<dbReference type="EMBL" id="BMXI01000015">
    <property type="protein sequence ID" value="GHC62559.1"/>
    <property type="molecule type" value="Genomic_DNA"/>
</dbReference>
<evidence type="ECO:0000313" key="8">
    <source>
        <dbReference type="EMBL" id="GHC62559.1"/>
    </source>
</evidence>
<dbReference type="GO" id="GO:1904680">
    <property type="term" value="F:peptide transmembrane transporter activity"/>
    <property type="evidence" value="ECO:0007669"/>
    <property type="project" value="TreeGrafter"/>
</dbReference>
<dbReference type="PANTHER" id="PTHR30290:SF10">
    <property type="entry name" value="PERIPLASMIC OLIGOPEPTIDE-BINDING PROTEIN-RELATED"/>
    <property type="match status" value="1"/>
</dbReference>
<evidence type="ECO:0000256" key="2">
    <source>
        <dbReference type="ARBA" id="ARBA00005695"/>
    </source>
</evidence>
<evidence type="ECO:0000256" key="6">
    <source>
        <dbReference type="SAM" id="MobiDB-lite"/>
    </source>
</evidence>
<dbReference type="Pfam" id="PF00496">
    <property type="entry name" value="SBP_bac_5"/>
    <property type="match status" value="1"/>
</dbReference>
<keyword evidence="5" id="KW-0175">Coiled coil</keyword>
<keyword evidence="9" id="KW-1185">Reference proteome</keyword>
<evidence type="ECO:0000313" key="9">
    <source>
        <dbReference type="Proteomes" id="UP000644507"/>
    </source>
</evidence>
<feature type="domain" description="Solute-binding protein family 5" evidence="7">
    <location>
        <begin position="182"/>
        <end position="569"/>
    </location>
</feature>
<evidence type="ECO:0000256" key="4">
    <source>
        <dbReference type="ARBA" id="ARBA00022729"/>
    </source>
</evidence>
<sequence length="722" mass="83644">MSLLRTVSFSFLGLVLLLQLCGCKDNDEVGKMGLNSEAFYARYNRYIADWLEGEKQRASEEIAKIEKSLAEAADEEEQKRLQSSLAEFQRQVDRAEFRQGLGDFFAFKDPVELPENLVWEDGMDAPDIGDPAAKKGGVFNYFWTTFPPTVRQIGSNSNNGARGDLYDLIEVYLVHFHPVTQQIIPGIAKEWALSEDGRTVYFRLHPEAKFNDGHPIEAEDFLTWARLRLADQVDSIYFKQAIREQFAQFSVYGPHLLGITLPEAKSKDFMPYECGSIGPGATHFFKDFGPDFEERYQWVVPPTSAPYRMDPEDLVKGESLTLTRVDDWWLRDRKFYRNRFNADKIVYRVINNPTKAWELFRAGELDYFGITLPEYYYDRSEMPAVFDGYVERSTWYNQYPRLPWGLYFNTAEPPLDNKMIRRGLAYATNWDKVIDVVFRGDFSRLDGFTSGYGKITNPDVKARPFSINKAREAFAAAGYTREDKDGILMNEQGKRLEVSLTFTSSPERAKIMVVLKEEARKAGVNYILDGLEATSAYKKVVSKEHQGYFSAWQFTPPAPAYYEYFHSRNAYDEKGNRKAQTNNVFSYADDRMDVLTDNYRNARTMEELIENAHEIQAIVAEEDLFIPGYTNEFSRVATWRWVRWPDTEETRFAPPLSYIPMESYVYWIDEDIKEETLEAKRKGTTFPEVERVVEAYRTQPKLEEPAPSEPRQEINLEEGIEE</sequence>
<protein>
    <submittedName>
        <fullName evidence="8">ABC transporter substrate-binding protein</fullName>
    </submittedName>
</protein>
<reference evidence="8" key="1">
    <citation type="journal article" date="2014" name="Int. J. Syst. Evol. Microbiol.">
        <title>Complete genome sequence of Corynebacterium casei LMG S-19264T (=DSM 44701T), isolated from a smear-ripened cheese.</title>
        <authorList>
            <consortium name="US DOE Joint Genome Institute (JGI-PGF)"/>
            <person name="Walter F."/>
            <person name="Albersmeier A."/>
            <person name="Kalinowski J."/>
            <person name="Ruckert C."/>
        </authorList>
    </citation>
    <scope>NUCLEOTIDE SEQUENCE</scope>
    <source>
        <strain evidence="8">KCTC 12988</strain>
    </source>
</reference>
<dbReference type="AlphaFoldDB" id="A0A918TUZ5"/>
<gene>
    <name evidence="8" type="ORF">GCM10007100_32500</name>
</gene>
<comment type="subcellular location">
    <subcellularLocation>
        <location evidence="1">Cell envelope</location>
    </subcellularLocation>
</comment>
<evidence type="ECO:0000259" key="7">
    <source>
        <dbReference type="Pfam" id="PF00496"/>
    </source>
</evidence>
<dbReference type="Gene3D" id="3.10.105.10">
    <property type="entry name" value="Dipeptide-binding Protein, Domain 3"/>
    <property type="match status" value="1"/>
</dbReference>
<dbReference type="GO" id="GO:0030313">
    <property type="term" value="C:cell envelope"/>
    <property type="evidence" value="ECO:0007669"/>
    <property type="project" value="UniProtKB-SubCell"/>
</dbReference>
<evidence type="ECO:0000256" key="1">
    <source>
        <dbReference type="ARBA" id="ARBA00004196"/>
    </source>
</evidence>
<accession>A0A918TUZ5</accession>
<dbReference type="InterPro" id="IPR039424">
    <property type="entry name" value="SBP_5"/>
</dbReference>
<proteinExistence type="inferred from homology"/>
<feature type="coiled-coil region" evidence="5">
    <location>
        <begin position="48"/>
        <end position="98"/>
    </location>
</feature>
<comment type="caution">
    <text evidence="8">The sequence shown here is derived from an EMBL/GenBank/DDBJ whole genome shotgun (WGS) entry which is preliminary data.</text>
</comment>
<organism evidence="8 9">
    <name type="scientific">Roseibacillus persicicus</name>
    <dbReference type="NCBI Taxonomy" id="454148"/>
    <lineage>
        <taxon>Bacteria</taxon>
        <taxon>Pseudomonadati</taxon>
        <taxon>Verrucomicrobiota</taxon>
        <taxon>Verrucomicrobiia</taxon>
        <taxon>Verrucomicrobiales</taxon>
        <taxon>Verrucomicrobiaceae</taxon>
        <taxon>Roseibacillus</taxon>
    </lineage>
</organism>